<accession>A0A815EHH6</accession>
<dbReference type="OrthoDB" id="10063191at2759"/>
<dbReference type="Proteomes" id="UP000681722">
    <property type="component" value="Unassembled WGS sequence"/>
</dbReference>
<keyword evidence="3" id="KW-1185">Reference proteome</keyword>
<proteinExistence type="predicted"/>
<evidence type="ECO:0000313" key="3">
    <source>
        <dbReference type="Proteomes" id="UP000663829"/>
    </source>
</evidence>
<name>A0A815EHH6_9BILA</name>
<comment type="caution">
    <text evidence="1">The sequence shown here is derived from an EMBL/GenBank/DDBJ whole genome shotgun (WGS) entry which is preliminary data.</text>
</comment>
<reference evidence="1" key="1">
    <citation type="submission" date="2021-02" db="EMBL/GenBank/DDBJ databases">
        <authorList>
            <person name="Nowell W R."/>
        </authorList>
    </citation>
    <scope>NUCLEOTIDE SEQUENCE</scope>
</reference>
<dbReference type="AlphaFoldDB" id="A0A815EHH6"/>
<evidence type="ECO:0000313" key="2">
    <source>
        <dbReference type="EMBL" id="CAF4151471.1"/>
    </source>
</evidence>
<evidence type="ECO:0000313" key="1">
    <source>
        <dbReference type="EMBL" id="CAF1312561.1"/>
    </source>
</evidence>
<gene>
    <name evidence="1" type="ORF">GPM918_LOCUS29069</name>
    <name evidence="2" type="ORF">SRO942_LOCUS29620</name>
</gene>
<protein>
    <submittedName>
        <fullName evidence="1">Uncharacterized protein</fullName>
    </submittedName>
</protein>
<dbReference type="Proteomes" id="UP000663829">
    <property type="component" value="Unassembled WGS sequence"/>
</dbReference>
<organism evidence="1 3">
    <name type="scientific">Didymodactylos carnosus</name>
    <dbReference type="NCBI Taxonomy" id="1234261"/>
    <lineage>
        <taxon>Eukaryota</taxon>
        <taxon>Metazoa</taxon>
        <taxon>Spiralia</taxon>
        <taxon>Gnathifera</taxon>
        <taxon>Rotifera</taxon>
        <taxon>Eurotatoria</taxon>
        <taxon>Bdelloidea</taxon>
        <taxon>Philodinida</taxon>
        <taxon>Philodinidae</taxon>
        <taxon>Didymodactylos</taxon>
    </lineage>
</organism>
<dbReference type="EMBL" id="CAJNOQ010013008">
    <property type="protein sequence ID" value="CAF1312561.1"/>
    <property type="molecule type" value="Genomic_DNA"/>
</dbReference>
<sequence length="306" mass="35154">MGNDCCRSTPHFEGTHIQASEQRLDERLIPNGYVIFYAGVRTEGEIYTSPVLSVHLYKESASKTQLDIQEGTFYEKENRKNKVNHIASSKAEKTSFDEVVQIIPVENIFSIRYSTDVKKEAKSHQLKPPEIVEPKGCCSCCRKSQHYRPEPMIIEDTAATRVITIIIEHAKYGVLDTSSNIRLLSKEDQVAFYKEKLQYETLIFYFVNNQEFDHVNFNQRKQQAETLCRAVTQLKQMKSHYPSPKDLEQILSQQSLGIFGDEHVEQQSSILARQNPYLPSKKQESKLDAMPITTREAIVPRSDGKF</sequence>
<dbReference type="EMBL" id="CAJOBC010043297">
    <property type="protein sequence ID" value="CAF4151471.1"/>
    <property type="molecule type" value="Genomic_DNA"/>
</dbReference>